<reference evidence="12 13" key="1">
    <citation type="submission" date="2019-03" db="EMBL/GenBank/DDBJ databases">
        <title>Sequencing 23 genomes of Wallemia ichthyophaga.</title>
        <authorList>
            <person name="Gostincar C."/>
        </authorList>
    </citation>
    <scope>NUCLEOTIDE SEQUENCE [LARGE SCALE GENOMIC DNA]</scope>
    <source>
        <strain evidence="12 13">EXF-6200</strain>
    </source>
</reference>
<evidence type="ECO:0000256" key="8">
    <source>
        <dbReference type="ARBA" id="ARBA00047899"/>
    </source>
</evidence>
<dbReference type="CDD" id="cd05581">
    <property type="entry name" value="STKc_PDK1"/>
    <property type="match status" value="1"/>
</dbReference>
<dbReference type="EC" id="2.7.11.1" evidence="2"/>
<evidence type="ECO:0000256" key="2">
    <source>
        <dbReference type="ARBA" id="ARBA00012513"/>
    </source>
</evidence>
<sequence length="818" mass="90761">MNGMSHRGSYYDQPNTREIIFVPQVYTVPMEQYGYPQYGGMYGGGYQQGYPMGMGGMGGMANTTQMDEDMEHVNDSSSTLSSSISSTASIPAAPIKAAPWGSTPNVRQAEDAQLSQLGNKDKEKSERDGSPVSIPIVNRSRDPSVSSSATVVAHLLPNNGSSMTPPGSPTRQKAMNGPTTRPTLSGMRSLSSSTQPPPKVGKSKDDFVWGDIIGEGSFSTVTLAWDKVPTHTVSSQPSQPSSQPLQHTQNHQYPQLASSPVKMNTSIPSSTSSSSSMSSQSIPPPKQARIYAMKELSQAHIVKENKIKYVTIEKHALQILNTDISNGSSQLRENSQENIKSSQQRKPKRQKNEGSSGIIRLWMTFREGRSAYRGSDHLHNLAGDSLFFALEYAPNGELLSWIKKMGSFDEKSAKFYAAQTLSVIGFMHGRGIIHRDIKPENILLNSDMVIKVTDFGSAKILDQSDADINDERSKSFVGTAEYVSPELLRDRSVGKECDFWALGCIIYQMITGKPPFKATNEYLTFQLIMKLDYVFPDNFPPVARDLVEKLLVLDPEDRLGSGEDGIEDIRNHEWFRDVNFQQIWSTDPPSIATGMNEPSPQSNIPSDAYFELGWEESDEDESEQIKDEQEEQQQQLRDEEDNKQTDEKTTSSPGFSSDSDYLAPLTLSSIVNDGKEMSDELKSQLYTILLPSEKLHLASPVLVRTQRKFLSRTKRRWLLLTDLPRLLCVKEDTLKVKFEVDLGIGDSEERARVRLAEKNKVIVSAGGRDVEFSFDEGRDASVGATWYAKVKDFLNSDSNSNNNAVCNGGDTHTQSRSR</sequence>
<evidence type="ECO:0000313" key="12">
    <source>
        <dbReference type="EMBL" id="TIB27753.1"/>
    </source>
</evidence>
<accession>A0A4T0IFL3</accession>
<comment type="caution">
    <text evidence="12">The sequence shown here is derived from an EMBL/GenBank/DDBJ whole genome shotgun (WGS) entry which is preliminary data.</text>
</comment>
<gene>
    <name evidence="12" type="ORF">E3P86_04016</name>
</gene>
<evidence type="ECO:0000313" key="13">
    <source>
        <dbReference type="Proteomes" id="UP000310689"/>
    </source>
</evidence>
<dbReference type="SUPFAM" id="SSF50729">
    <property type="entry name" value="PH domain-like"/>
    <property type="match status" value="1"/>
</dbReference>
<dbReference type="InterPro" id="IPR050236">
    <property type="entry name" value="Ser_Thr_kinase_AGC"/>
</dbReference>
<dbReference type="InterPro" id="IPR008271">
    <property type="entry name" value="Ser/Thr_kinase_AS"/>
</dbReference>
<feature type="compositionally biased region" description="Low complexity" evidence="10">
    <location>
        <begin position="265"/>
        <end position="281"/>
    </location>
</feature>
<feature type="compositionally biased region" description="Low complexity" evidence="10">
    <location>
        <begin position="234"/>
        <end position="244"/>
    </location>
</feature>
<dbReference type="InterPro" id="IPR000719">
    <property type="entry name" value="Prot_kinase_dom"/>
</dbReference>
<evidence type="ECO:0000259" key="11">
    <source>
        <dbReference type="PROSITE" id="PS50011"/>
    </source>
</evidence>
<dbReference type="Proteomes" id="UP000310689">
    <property type="component" value="Unassembled WGS sequence"/>
</dbReference>
<keyword evidence="7" id="KW-0067">ATP-binding</keyword>
<evidence type="ECO:0000256" key="10">
    <source>
        <dbReference type="SAM" id="MobiDB-lite"/>
    </source>
</evidence>
<comment type="catalytic activity">
    <reaction evidence="8">
        <text>L-threonyl-[protein] + ATP = O-phospho-L-threonyl-[protein] + ADP + H(+)</text>
        <dbReference type="Rhea" id="RHEA:46608"/>
        <dbReference type="Rhea" id="RHEA-COMP:11060"/>
        <dbReference type="Rhea" id="RHEA-COMP:11605"/>
        <dbReference type="ChEBI" id="CHEBI:15378"/>
        <dbReference type="ChEBI" id="CHEBI:30013"/>
        <dbReference type="ChEBI" id="CHEBI:30616"/>
        <dbReference type="ChEBI" id="CHEBI:61977"/>
        <dbReference type="ChEBI" id="CHEBI:456216"/>
        <dbReference type="EC" id="2.7.11.1"/>
    </reaction>
</comment>
<feature type="compositionally biased region" description="Polar residues" evidence="10">
    <location>
        <begin position="650"/>
        <end position="659"/>
    </location>
</feature>
<keyword evidence="6" id="KW-0418">Kinase</keyword>
<evidence type="ECO:0000256" key="6">
    <source>
        <dbReference type="ARBA" id="ARBA00022777"/>
    </source>
</evidence>
<dbReference type="InterPro" id="IPR039046">
    <property type="entry name" value="PDPK1"/>
</dbReference>
<dbReference type="PROSITE" id="PS00108">
    <property type="entry name" value="PROTEIN_KINASE_ST"/>
    <property type="match status" value="1"/>
</dbReference>
<dbReference type="Pfam" id="PF00069">
    <property type="entry name" value="Pkinase"/>
    <property type="match status" value="1"/>
</dbReference>
<dbReference type="EMBL" id="SPOI01000407">
    <property type="protein sequence ID" value="TIB27753.1"/>
    <property type="molecule type" value="Genomic_DNA"/>
</dbReference>
<dbReference type="GO" id="GO:0004674">
    <property type="term" value="F:protein serine/threonine kinase activity"/>
    <property type="evidence" value="ECO:0007669"/>
    <property type="project" value="UniProtKB-KW"/>
</dbReference>
<feature type="domain" description="Protein kinase" evidence="11">
    <location>
        <begin position="207"/>
        <end position="575"/>
    </location>
</feature>
<comment type="similarity">
    <text evidence="1">Belongs to the protein kinase superfamily. AGC Ser/Thr protein kinase family. PDPK1 subfamily.</text>
</comment>
<keyword evidence="3" id="KW-0723">Serine/threonine-protein kinase</keyword>
<evidence type="ECO:0000256" key="1">
    <source>
        <dbReference type="ARBA" id="ARBA00010006"/>
    </source>
</evidence>
<evidence type="ECO:0000256" key="4">
    <source>
        <dbReference type="ARBA" id="ARBA00022679"/>
    </source>
</evidence>
<evidence type="ECO:0000256" key="9">
    <source>
        <dbReference type="ARBA" id="ARBA00048679"/>
    </source>
</evidence>
<protein>
    <recommendedName>
        <fullName evidence="2">non-specific serine/threonine protein kinase</fullName>
        <ecNumber evidence="2">2.7.11.1</ecNumber>
    </recommendedName>
</protein>
<dbReference type="Gene3D" id="1.10.510.10">
    <property type="entry name" value="Transferase(Phosphotransferase) domain 1"/>
    <property type="match status" value="1"/>
</dbReference>
<keyword evidence="4" id="KW-0808">Transferase</keyword>
<feature type="compositionally biased region" description="Basic and acidic residues" evidence="10">
    <location>
        <begin position="636"/>
        <end position="649"/>
    </location>
</feature>
<dbReference type="GO" id="GO:0005524">
    <property type="term" value="F:ATP binding"/>
    <property type="evidence" value="ECO:0007669"/>
    <property type="project" value="UniProtKB-KW"/>
</dbReference>
<feature type="compositionally biased region" description="Polar residues" evidence="10">
    <location>
        <begin position="327"/>
        <end position="339"/>
    </location>
</feature>
<feature type="region of interest" description="Disordered" evidence="10">
    <location>
        <begin position="327"/>
        <end position="354"/>
    </location>
</feature>
<feature type="compositionally biased region" description="Polar residues" evidence="10">
    <location>
        <begin position="245"/>
        <end position="264"/>
    </location>
</feature>
<dbReference type="PROSITE" id="PS50011">
    <property type="entry name" value="PROTEIN_KINASE_DOM"/>
    <property type="match status" value="1"/>
</dbReference>
<dbReference type="Gene3D" id="2.30.29.30">
    <property type="entry name" value="Pleckstrin-homology domain (PH domain)/Phosphotyrosine-binding domain (PTB)"/>
    <property type="match status" value="1"/>
</dbReference>
<feature type="region of interest" description="Disordered" evidence="10">
    <location>
        <begin position="116"/>
        <end position="205"/>
    </location>
</feature>
<feature type="compositionally biased region" description="Polar residues" evidence="10">
    <location>
        <begin position="596"/>
        <end position="605"/>
    </location>
</feature>
<dbReference type="Gene3D" id="3.30.200.20">
    <property type="entry name" value="Phosphorylase Kinase, domain 1"/>
    <property type="match status" value="1"/>
</dbReference>
<name>A0A4T0IFL3_WALIC</name>
<keyword evidence="5" id="KW-0547">Nucleotide-binding</keyword>
<feature type="region of interest" description="Disordered" evidence="10">
    <location>
        <begin position="586"/>
        <end position="660"/>
    </location>
</feature>
<dbReference type="FunFam" id="1.10.510.10:FF:000163">
    <property type="entry name" value="3-phosphoinositide-dependent protein kinase 1"/>
    <property type="match status" value="1"/>
</dbReference>
<dbReference type="InterPro" id="IPR011993">
    <property type="entry name" value="PH-like_dom_sf"/>
</dbReference>
<dbReference type="SMART" id="SM00220">
    <property type="entry name" value="S_TKc"/>
    <property type="match status" value="1"/>
</dbReference>
<evidence type="ECO:0000256" key="5">
    <source>
        <dbReference type="ARBA" id="ARBA00022741"/>
    </source>
</evidence>
<dbReference type="PANTHER" id="PTHR24356:SF163">
    <property type="entry name" value="3-PHOSPHOINOSITIDE-DEPENDENT PROTEIN KINASE 1-RELATED"/>
    <property type="match status" value="1"/>
</dbReference>
<dbReference type="PANTHER" id="PTHR24356">
    <property type="entry name" value="SERINE/THREONINE-PROTEIN KINASE"/>
    <property type="match status" value="1"/>
</dbReference>
<feature type="region of interest" description="Disordered" evidence="10">
    <location>
        <begin position="231"/>
        <end position="285"/>
    </location>
</feature>
<feature type="compositionally biased region" description="Polar residues" evidence="10">
    <location>
        <begin position="158"/>
        <end position="194"/>
    </location>
</feature>
<dbReference type="InterPro" id="IPR011009">
    <property type="entry name" value="Kinase-like_dom_sf"/>
</dbReference>
<comment type="catalytic activity">
    <reaction evidence="9">
        <text>L-seryl-[protein] + ATP = O-phospho-L-seryl-[protein] + ADP + H(+)</text>
        <dbReference type="Rhea" id="RHEA:17989"/>
        <dbReference type="Rhea" id="RHEA-COMP:9863"/>
        <dbReference type="Rhea" id="RHEA-COMP:11604"/>
        <dbReference type="ChEBI" id="CHEBI:15378"/>
        <dbReference type="ChEBI" id="CHEBI:29999"/>
        <dbReference type="ChEBI" id="CHEBI:30616"/>
        <dbReference type="ChEBI" id="CHEBI:83421"/>
        <dbReference type="ChEBI" id="CHEBI:456216"/>
        <dbReference type="EC" id="2.7.11.1"/>
    </reaction>
</comment>
<proteinExistence type="inferred from homology"/>
<organism evidence="12 13">
    <name type="scientific">Wallemia ichthyophaga</name>
    <dbReference type="NCBI Taxonomy" id="245174"/>
    <lineage>
        <taxon>Eukaryota</taxon>
        <taxon>Fungi</taxon>
        <taxon>Dikarya</taxon>
        <taxon>Basidiomycota</taxon>
        <taxon>Wallemiomycotina</taxon>
        <taxon>Wallemiomycetes</taxon>
        <taxon>Wallemiales</taxon>
        <taxon>Wallemiaceae</taxon>
        <taxon>Wallemia</taxon>
    </lineage>
</organism>
<dbReference type="SUPFAM" id="SSF56112">
    <property type="entry name" value="Protein kinase-like (PK-like)"/>
    <property type="match status" value="1"/>
</dbReference>
<feature type="compositionally biased region" description="Acidic residues" evidence="10">
    <location>
        <begin position="613"/>
        <end position="622"/>
    </location>
</feature>
<evidence type="ECO:0000256" key="3">
    <source>
        <dbReference type="ARBA" id="ARBA00022527"/>
    </source>
</evidence>
<dbReference type="GO" id="GO:0035556">
    <property type="term" value="P:intracellular signal transduction"/>
    <property type="evidence" value="ECO:0007669"/>
    <property type="project" value="TreeGrafter"/>
</dbReference>
<dbReference type="AlphaFoldDB" id="A0A4T0IFL3"/>
<feature type="compositionally biased region" description="Basic and acidic residues" evidence="10">
    <location>
        <begin position="119"/>
        <end position="129"/>
    </location>
</feature>
<evidence type="ECO:0000256" key="7">
    <source>
        <dbReference type="ARBA" id="ARBA00022840"/>
    </source>
</evidence>